<dbReference type="InterPro" id="IPR017788">
    <property type="entry name" value="Hda"/>
</dbReference>
<dbReference type="GO" id="GO:0005524">
    <property type="term" value="F:ATP binding"/>
    <property type="evidence" value="ECO:0007669"/>
    <property type="project" value="InterPro"/>
</dbReference>
<feature type="domain" description="IstB-like ATP-binding" evidence="1">
    <location>
        <begin position="23"/>
        <end position="84"/>
    </location>
</feature>
<evidence type="ECO:0000259" key="2">
    <source>
        <dbReference type="Pfam" id="PF22688"/>
    </source>
</evidence>
<sequence length="243" mass="25803">MSVPQLPLALRYPPEQRLDRYVGAPAGLLAQLQAVADGRDVDWIYLSGPAGTGKTHLALALCAAAEQAGRSAAYLPLQAASGRLRDALEALEGRHLVALDGLEASAGQREDEVALFDFHNRARSAGVTLLYTAQAMPDGLALTLPDLRSRLAQCTRIALSPLDDAGRAAVLRERAQRRGLVLEDAAIDWLLTHAGRDLAGLVALLERLDRESLAAQRRVTVPFLRRVVGGAGPGTGDRGPGKS</sequence>
<accession>A0A0K3A189</accession>
<dbReference type="InterPro" id="IPR027417">
    <property type="entry name" value="P-loop_NTPase"/>
</dbReference>
<proteinExistence type="predicted"/>
<name>A0A0K3A189_9XANT</name>
<evidence type="ECO:0000313" key="3">
    <source>
        <dbReference type="EMBL" id="CTP90214.1"/>
    </source>
</evidence>
<dbReference type="GO" id="GO:0006270">
    <property type="term" value="P:DNA replication initiation"/>
    <property type="evidence" value="ECO:0007669"/>
    <property type="project" value="TreeGrafter"/>
</dbReference>
<evidence type="ECO:0000259" key="1">
    <source>
        <dbReference type="Pfam" id="PF01695"/>
    </source>
</evidence>
<dbReference type="Gene3D" id="3.40.50.300">
    <property type="entry name" value="P-loop containing nucleotide triphosphate hydrolases"/>
    <property type="match status" value="1"/>
</dbReference>
<dbReference type="EMBL" id="CXOI01000050">
    <property type="protein sequence ID" value="CTP90214.1"/>
    <property type="molecule type" value="Genomic_DNA"/>
</dbReference>
<dbReference type="PANTHER" id="PTHR30050:SF5">
    <property type="entry name" value="DNAA REGULATORY INACTIVATOR HDA"/>
    <property type="match status" value="1"/>
</dbReference>
<protein>
    <submittedName>
        <fullName evidence="3">Uncharacterized protein</fullName>
    </submittedName>
</protein>
<dbReference type="PANTHER" id="PTHR30050">
    <property type="entry name" value="CHROMOSOMAL REPLICATION INITIATOR PROTEIN DNAA"/>
    <property type="match status" value="1"/>
</dbReference>
<gene>
    <name evidence="3" type="ORF">XTALMG727_2994</name>
</gene>
<evidence type="ECO:0000313" key="4">
    <source>
        <dbReference type="Proteomes" id="UP000046187"/>
    </source>
</evidence>
<dbReference type="SUPFAM" id="SSF52540">
    <property type="entry name" value="P-loop containing nucleoside triphosphate hydrolases"/>
    <property type="match status" value="1"/>
</dbReference>
<dbReference type="Pfam" id="PF22688">
    <property type="entry name" value="Hda_lid"/>
    <property type="match status" value="1"/>
</dbReference>
<dbReference type="Pfam" id="PF01695">
    <property type="entry name" value="IstB_IS21"/>
    <property type="match status" value="1"/>
</dbReference>
<dbReference type="AlphaFoldDB" id="A0A0K3A189"/>
<organism evidence="3 4">
    <name type="scientific">Xanthomonas graminis pv. arrhenatheri LMG 727</name>
    <dbReference type="NCBI Taxonomy" id="1195923"/>
    <lineage>
        <taxon>Bacteria</taxon>
        <taxon>Pseudomonadati</taxon>
        <taxon>Pseudomonadota</taxon>
        <taxon>Gammaproteobacteria</taxon>
        <taxon>Lysobacterales</taxon>
        <taxon>Lysobacteraceae</taxon>
        <taxon>Xanthomonas</taxon>
        <taxon>Xanthomonas translucens group</taxon>
        <taxon>Xanthomonas graminis</taxon>
    </lineage>
</organism>
<dbReference type="RefSeq" id="WP_053836034.1">
    <property type="nucleotide sequence ID" value="NZ_CXOI01000050.1"/>
</dbReference>
<dbReference type="Gene3D" id="1.10.8.60">
    <property type="match status" value="1"/>
</dbReference>
<dbReference type="GO" id="GO:0032297">
    <property type="term" value="P:negative regulation of DNA-templated DNA replication initiation"/>
    <property type="evidence" value="ECO:0007669"/>
    <property type="project" value="InterPro"/>
</dbReference>
<dbReference type="Proteomes" id="UP000046187">
    <property type="component" value="Unassembled WGS sequence"/>
</dbReference>
<dbReference type="NCBIfam" id="TIGR03420">
    <property type="entry name" value="DnaA_homol_Hda"/>
    <property type="match status" value="1"/>
</dbReference>
<reference evidence="4" key="1">
    <citation type="submission" date="2015-07" db="EMBL/GenBank/DDBJ databases">
        <authorList>
            <person name="Wibberg D."/>
        </authorList>
    </citation>
    <scope>NUCLEOTIDE SEQUENCE [LARGE SCALE GENOMIC DNA]</scope>
</reference>
<dbReference type="InterPro" id="IPR002611">
    <property type="entry name" value="IstB_ATP-bd"/>
</dbReference>
<keyword evidence="4" id="KW-1185">Reference proteome</keyword>
<dbReference type="InterPro" id="IPR055199">
    <property type="entry name" value="Hda_lid"/>
</dbReference>
<feature type="domain" description="Hda lid" evidence="2">
    <location>
        <begin position="164"/>
        <end position="227"/>
    </location>
</feature>